<name>A0ABU5QPM0_9BACT</name>
<dbReference type="RefSeq" id="WP_323250544.1">
    <property type="nucleotide sequence ID" value="NZ_JAYFUL010000024.1"/>
</dbReference>
<evidence type="ECO:0008006" key="3">
    <source>
        <dbReference type="Google" id="ProtNLM"/>
    </source>
</evidence>
<gene>
    <name evidence="1" type="ORF">VB264_14625</name>
</gene>
<dbReference type="Proteomes" id="UP001304671">
    <property type="component" value="Unassembled WGS sequence"/>
</dbReference>
<evidence type="ECO:0000313" key="1">
    <source>
        <dbReference type="EMBL" id="MEA5259028.1"/>
    </source>
</evidence>
<protein>
    <recommendedName>
        <fullName evidence="3">Lipoprotein</fullName>
    </recommendedName>
</protein>
<dbReference type="PROSITE" id="PS51257">
    <property type="entry name" value="PROKAR_LIPOPROTEIN"/>
    <property type="match status" value="1"/>
</dbReference>
<evidence type="ECO:0000313" key="2">
    <source>
        <dbReference type="Proteomes" id="UP001304671"/>
    </source>
</evidence>
<reference evidence="1 2" key="1">
    <citation type="submission" date="2023-12" db="EMBL/GenBank/DDBJ databases">
        <title>Novel species of the genus Arcicella isolated from rivers.</title>
        <authorList>
            <person name="Lu H."/>
        </authorList>
    </citation>
    <scope>NUCLEOTIDE SEQUENCE [LARGE SCALE GENOMIC DNA]</scope>
    <source>
        <strain evidence="1 2">LMG 21963</strain>
    </source>
</reference>
<keyword evidence="2" id="KW-1185">Reference proteome</keyword>
<proteinExistence type="predicted"/>
<organism evidence="1 2">
    <name type="scientific">Arcicella aquatica</name>
    <dbReference type="NCBI Taxonomy" id="217141"/>
    <lineage>
        <taxon>Bacteria</taxon>
        <taxon>Pseudomonadati</taxon>
        <taxon>Bacteroidota</taxon>
        <taxon>Cytophagia</taxon>
        <taxon>Cytophagales</taxon>
        <taxon>Flectobacillaceae</taxon>
        <taxon>Arcicella</taxon>
    </lineage>
</organism>
<sequence length="171" mass="20660">MRNNMLIGIFFSILFASCDTNKVITGRYRSNFAQWGFFKTNIVLKSDSTFHYQLSGDLENTELEGIYKTHKDKLYLRFYKLKDEPADAIKIVGKDTIVDFEKLYNTHPYELKRENEIEYHLKFKILKNKLQSYRIDNNKLVKRIKTYSSRKYILFWKKNHSKKYFLKRVEV</sequence>
<dbReference type="EMBL" id="JAYFUL010000024">
    <property type="protein sequence ID" value="MEA5259028.1"/>
    <property type="molecule type" value="Genomic_DNA"/>
</dbReference>
<accession>A0ABU5QPM0</accession>
<comment type="caution">
    <text evidence="1">The sequence shown here is derived from an EMBL/GenBank/DDBJ whole genome shotgun (WGS) entry which is preliminary data.</text>
</comment>